<dbReference type="AlphaFoldDB" id="A0A3B7MN90"/>
<dbReference type="EMBL" id="CP032157">
    <property type="protein sequence ID" value="AXY74829.1"/>
    <property type="molecule type" value="Genomic_DNA"/>
</dbReference>
<accession>A0A3B7MN90</accession>
<dbReference type="KEGG" id="pseg:D3H65_12915"/>
<evidence type="ECO:0000313" key="2">
    <source>
        <dbReference type="EMBL" id="AXY74829.1"/>
    </source>
</evidence>
<dbReference type="OrthoDB" id="1097785at2"/>
<name>A0A3B7MN90_9BACT</name>
<dbReference type="PROSITE" id="PS50914">
    <property type="entry name" value="BON"/>
    <property type="match status" value="1"/>
</dbReference>
<reference evidence="2 3" key="1">
    <citation type="submission" date="2018-09" db="EMBL/GenBank/DDBJ databases">
        <title>Genome sequencing of strain 6GH32-13.</title>
        <authorList>
            <person name="Weon H.-Y."/>
            <person name="Heo J."/>
            <person name="Kwon S.-W."/>
        </authorList>
    </citation>
    <scope>NUCLEOTIDE SEQUENCE [LARGE SCALE GENOMIC DNA]</scope>
    <source>
        <strain evidence="2 3">5GH32-13</strain>
    </source>
</reference>
<sequence length="170" mass="18072">MMKTIPTRLTLLSLLIAVSGLLMYSCKSKVKDSDLQVVIEDKAKTITGLGTATASVKDGVVTLSGEATDETAKVAYESAIKTIPGVKQVINNITVAPAPVTTEPVVISPDETLKNAVNDVLKSYNSVKADVKDGVVTLTGEIKKAELTTLMPLLHALKPKKIENKLTVKK</sequence>
<feature type="domain" description="BON" evidence="1">
    <location>
        <begin position="31"/>
        <end position="97"/>
    </location>
</feature>
<dbReference type="PROSITE" id="PS51257">
    <property type="entry name" value="PROKAR_LIPOPROTEIN"/>
    <property type="match status" value="1"/>
</dbReference>
<dbReference type="Gene3D" id="3.30.1340.30">
    <property type="match status" value="1"/>
</dbReference>
<dbReference type="Pfam" id="PF04972">
    <property type="entry name" value="BON"/>
    <property type="match status" value="2"/>
</dbReference>
<proteinExistence type="predicted"/>
<keyword evidence="3" id="KW-1185">Reference proteome</keyword>
<gene>
    <name evidence="2" type="ORF">D3H65_12915</name>
</gene>
<evidence type="ECO:0000259" key="1">
    <source>
        <dbReference type="PROSITE" id="PS50914"/>
    </source>
</evidence>
<organism evidence="2 3">
    <name type="scientific">Paraflavitalea soli</name>
    <dbReference type="NCBI Taxonomy" id="2315862"/>
    <lineage>
        <taxon>Bacteria</taxon>
        <taxon>Pseudomonadati</taxon>
        <taxon>Bacteroidota</taxon>
        <taxon>Chitinophagia</taxon>
        <taxon>Chitinophagales</taxon>
        <taxon>Chitinophagaceae</taxon>
        <taxon>Paraflavitalea</taxon>
    </lineage>
</organism>
<dbReference type="Proteomes" id="UP000263900">
    <property type="component" value="Chromosome"/>
</dbReference>
<dbReference type="RefSeq" id="WP_119050712.1">
    <property type="nucleotide sequence ID" value="NZ_CP032157.1"/>
</dbReference>
<dbReference type="InterPro" id="IPR007055">
    <property type="entry name" value="BON_dom"/>
</dbReference>
<protein>
    <submittedName>
        <fullName evidence="2">BON domain-containing protein</fullName>
    </submittedName>
</protein>
<evidence type="ECO:0000313" key="3">
    <source>
        <dbReference type="Proteomes" id="UP000263900"/>
    </source>
</evidence>